<dbReference type="AlphaFoldDB" id="A0A9D9DKA7"/>
<dbReference type="GO" id="GO:0015074">
    <property type="term" value="P:DNA integration"/>
    <property type="evidence" value="ECO:0007669"/>
    <property type="project" value="InterPro"/>
</dbReference>
<dbReference type="InterPro" id="IPR002104">
    <property type="entry name" value="Integrase_catalytic"/>
</dbReference>
<gene>
    <name evidence="3" type="ORF">IAC58_07040</name>
</gene>
<name>A0A9D9DKA7_9BACL</name>
<dbReference type="SUPFAM" id="SSF56349">
    <property type="entry name" value="DNA breaking-rejoining enzymes"/>
    <property type="match status" value="1"/>
</dbReference>
<dbReference type="GO" id="GO:0006310">
    <property type="term" value="P:DNA recombination"/>
    <property type="evidence" value="ECO:0007669"/>
    <property type="project" value="UniProtKB-KW"/>
</dbReference>
<dbReference type="InterPro" id="IPR050090">
    <property type="entry name" value="Tyrosine_recombinase_XerCD"/>
</dbReference>
<dbReference type="InterPro" id="IPR011010">
    <property type="entry name" value="DNA_brk_join_enz"/>
</dbReference>
<dbReference type="Pfam" id="PF00589">
    <property type="entry name" value="Phage_integrase"/>
    <property type="match status" value="1"/>
</dbReference>
<dbReference type="GO" id="GO:0003677">
    <property type="term" value="F:DNA binding"/>
    <property type="evidence" value="ECO:0007669"/>
    <property type="project" value="InterPro"/>
</dbReference>
<dbReference type="Proteomes" id="UP000823613">
    <property type="component" value="Unassembled WGS sequence"/>
</dbReference>
<keyword evidence="1" id="KW-0233">DNA recombination</keyword>
<accession>A0A9D9DKA7</accession>
<dbReference type="EMBL" id="JADIMY010000132">
    <property type="protein sequence ID" value="MBO8428280.1"/>
    <property type="molecule type" value="Genomic_DNA"/>
</dbReference>
<organism evidence="3 4">
    <name type="scientific">Candidatus Onthovivens merdipullorum</name>
    <dbReference type="NCBI Taxonomy" id="2840889"/>
    <lineage>
        <taxon>Bacteria</taxon>
        <taxon>Bacillati</taxon>
        <taxon>Bacillota</taxon>
        <taxon>Bacilli</taxon>
        <taxon>Bacillales</taxon>
        <taxon>Candidatus Onthovivens</taxon>
    </lineage>
</organism>
<dbReference type="CDD" id="cd01189">
    <property type="entry name" value="INT_ICEBs1_C_like"/>
    <property type="match status" value="1"/>
</dbReference>
<reference evidence="3" key="2">
    <citation type="journal article" date="2021" name="PeerJ">
        <title>Extensive microbial diversity within the chicken gut microbiome revealed by metagenomics and culture.</title>
        <authorList>
            <person name="Gilroy R."/>
            <person name="Ravi A."/>
            <person name="Getino M."/>
            <person name="Pursley I."/>
            <person name="Horton D.L."/>
            <person name="Alikhan N.F."/>
            <person name="Baker D."/>
            <person name="Gharbi K."/>
            <person name="Hall N."/>
            <person name="Watson M."/>
            <person name="Adriaenssens E.M."/>
            <person name="Foster-Nyarko E."/>
            <person name="Jarju S."/>
            <person name="Secka A."/>
            <person name="Antonio M."/>
            <person name="Oren A."/>
            <person name="Chaudhuri R.R."/>
            <person name="La Ragione R."/>
            <person name="Hildebrand F."/>
            <person name="Pallen M.J."/>
        </authorList>
    </citation>
    <scope>NUCLEOTIDE SEQUENCE</scope>
    <source>
        <strain evidence="3">11159</strain>
    </source>
</reference>
<feature type="non-terminal residue" evidence="3">
    <location>
        <position position="1"/>
    </location>
</feature>
<dbReference type="Gene3D" id="1.10.443.10">
    <property type="entry name" value="Intergrase catalytic core"/>
    <property type="match status" value="1"/>
</dbReference>
<reference evidence="3" key="1">
    <citation type="submission" date="2020-10" db="EMBL/GenBank/DDBJ databases">
        <authorList>
            <person name="Gilroy R."/>
        </authorList>
    </citation>
    <scope>NUCLEOTIDE SEQUENCE</scope>
    <source>
        <strain evidence="3">11159</strain>
    </source>
</reference>
<sequence>NYILGLKDKNISFKHILKNSRAILKLLTKFYNLPLNLDILNLNEKNENTNKTFEYYDEEQFKKYLSVITNDKDTLLFQLLFYYGLRIGELRALTSKSIDLHLNQLHVLNEASTKAGVGHTIIINPKTKSSIRSYPLLNFIKDDYLKIYGENYSGFLFGNRGKIIGLTSIYRKNEKYAKLANLHQIRLHDFRHSCAIYLYANGFDSASIAKWLGHSSTAVTEETYIHYRNNVKDKIKGFIEENNVIKK</sequence>
<evidence type="ECO:0000313" key="3">
    <source>
        <dbReference type="EMBL" id="MBO8428280.1"/>
    </source>
</evidence>
<dbReference type="InterPro" id="IPR013762">
    <property type="entry name" value="Integrase-like_cat_sf"/>
</dbReference>
<dbReference type="PROSITE" id="PS51898">
    <property type="entry name" value="TYR_RECOMBINASE"/>
    <property type="match status" value="1"/>
</dbReference>
<dbReference type="PANTHER" id="PTHR30349">
    <property type="entry name" value="PHAGE INTEGRASE-RELATED"/>
    <property type="match status" value="1"/>
</dbReference>
<evidence type="ECO:0000259" key="2">
    <source>
        <dbReference type="PROSITE" id="PS51898"/>
    </source>
</evidence>
<proteinExistence type="predicted"/>
<evidence type="ECO:0000313" key="4">
    <source>
        <dbReference type="Proteomes" id="UP000823613"/>
    </source>
</evidence>
<evidence type="ECO:0000256" key="1">
    <source>
        <dbReference type="ARBA" id="ARBA00023172"/>
    </source>
</evidence>
<comment type="caution">
    <text evidence="3">The sequence shown here is derived from an EMBL/GenBank/DDBJ whole genome shotgun (WGS) entry which is preliminary data.</text>
</comment>
<feature type="domain" description="Tyr recombinase" evidence="2">
    <location>
        <begin position="51"/>
        <end position="237"/>
    </location>
</feature>
<protein>
    <submittedName>
        <fullName evidence="3">Site-specific integrase</fullName>
    </submittedName>
</protein>
<dbReference type="PANTHER" id="PTHR30349:SF64">
    <property type="entry name" value="PROPHAGE INTEGRASE INTD-RELATED"/>
    <property type="match status" value="1"/>
</dbReference>